<name>A0ABR0SHR8_9HYPO</name>
<dbReference type="EMBL" id="JAVFKD010000013">
    <property type="protein sequence ID" value="KAK5991676.1"/>
    <property type="molecule type" value="Genomic_DNA"/>
</dbReference>
<dbReference type="InterPro" id="IPR032710">
    <property type="entry name" value="NTF2-like_dom_sf"/>
</dbReference>
<evidence type="ECO:0000313" key="1">
    <source>
        <dbReference type="EMBL" id="KAK5991676.1"/>
    </source>
</evidence>
<sequence length="137" mass="15529">MAILDYEYDAETLPIEVKRGLDFLYEAVDRKAACAAWADCFSKDNFISMNGVTTTGIPAAQERLEKRWATMDRSVHVVEKVSVARTTPLTLNINGTLQIRLINGEEKNATWTGEQIYVEEDGRQKIAQYTVNLIFHD</sequence>
<evidence type="ECO:0000313" key="2">
    <source>
        <dbReference type="Proteomes" id="UP001338125"/>
    </source>
</evidence>
<gene>
    <name evidence="1" type="ORF">PT974_07709</name>
</gene>
<accession>A0ABR0SHR8</accession>
<reference evidence="1 2" key="1">
    <citation type="submission" date="2024-01" db="EMBL/GenBank/DDBJ databases">
        <title>Complete genome of Cladobotryum mycophilum ATHUM6906.</title>
        <authorList>
            <person name="Christinaki A.C."/>
            <person name="Myridakis A.I."/>
            <person name="Kouvelis V.N."/>
        </authorList>
    </citation>
    <scope>NUCLEOTIDE SEQUENCE [LARGE SCALE GENOMIC DNA]</scope>
    <source>
        <strain evidence="1 2">ATHUM6906</strain>
    </source>
</reference>
<keyword evidence="2" id="KW-1185">Reference proteome</keyword>
<organism evidence="1 2">
    <name type="scientific">Cladobotryum mycophilum</name>
    <dbReference type="NCBI Taxonomy" id="491253"/>
    <lineage>
        <taxon>Eukaryota</taxon>
        <taxon>Fungi</taxon>
        <taxon>Dikarya</taxon>
        <taxon>Ascomycota</taxon>
        <taxon>Pezizomycotina</taxon>
        <taxon>Sordariomycetes</taxon>
        <taxon>Hypocreomycetidae</taxon>
        <taxon>Hypocreales</taxon>
        <taxon>Hypocreaceae</taxon>
        <taxon>Cladobotryum</taxon>
    </lineage>
</organism>
<dbReference type="Gene3D" id="3.10.450.50">
    <property type="match status" value="1"/>
</dbReference>
<dbReference type="Proteomes" id="UP001338125">
    <property type="component" value="Unassembled WGS sequence"/>
</dbReference>
<protein>
    <recommendedName>
        <fullName evidence="3">SnoaL-like domain-containing protein</fullName>
    </recommendedName>
</protein>
<dbReference type="SUPFAM" id="SSF54427">
    <property type="entry name" value="NTF2-like"/>
    <property type="match status" value="1"/>
</dbReference>
<comment type="caution">
    <text evidence="1">The sequence shown here is derived from an EMBL/GenBank/DDBJ whole genome shotgun (WGS) entry which is preliminary data.</text>
</comment>
<evidence type="ECO:0008006" key="3">
    <source>
        <dbReference type="Google" id="ProtNLM"/>
    </source>
</evidence>
<proteinExistence type="predicted"/>